<dbReference type="EMBL" id="QPGB01000004">
    <property type="protein sequence ID" value="RCS57038.1"/>
    <property type="molecule type" value="Genomic_DNA"/>
</dbReference>
<organism evidence="3 4">
    <name type="scientific">Parvibium lacunae</name>
    <dbReference type="NCBI Taxonomy" id="1888893"/>
    <lineage>
        <taxon>Bacteria</taxon>
        <taxon>Pseudomonadati</taxon>
        <taxon>Pseudomonadota</taxon>
        <taxon>Betaproteobacteria</taxon>
        <taxon>Burkholderiales</taxon>
        <taxon>Alcaligenaceae</taxon>
        <taxon>Parvibium</taxon>
    </lineage>
</organism>
<dbReference type="OrthoDB" id="8780946at2"/>
<keyword evidence="2" id="KW-0812">Transmembrane</keyword>
<evidence type="ECO:0000256" key="1">
    <source>
        <dbReference type="SAM" id="MobiDB-lite"/>
    </source>
</evidence>
<name>A0A368L0E4_9BURK</name>
<feature type="transmembrane region" description="Helical" evidence="2">
    <location>
        <begin position="233"/>
        <end position="255"/>
    </location>
</feature>
<comment type="caution">
    <text evidence="3">The sequence shown here is derived from an EMBL/GenBank/DDBJ whole genome shotgun (WGS) entry which is preliminary data.</text>
</comment>
<keyword evidence="2" id="KW-1133">Transmembrane helix</keyword>
<keyword evidence="2" id="KW-0472">Membrane</keyword>
<keyword evidence="4" id="KW-1185">Reference proteome</keyword>
<feature type="region of interest" description="Disordered" evidence="1">
    <location>
        <begin position="186"/>
        <end position="221"/>
    </location>
</feature>
<proteinExistence type="predicted"/>
<reference evidence="3 4" key="1">
    <citation type="journal article" date="2018" name="Int. J. Syst. Evol. Microbiol.">
        <title>Parvibium lacunae gen. nov., sp. nov., a new member of the family Alcaligenaceae isolated from a freshwater pond.</title>
        <authorList>
            <person name="Chen W.M."/>
            <person name="Xie P.B."/>
            <person name="Hsu M.Y."/>
            <person name="Sheu S.Y."/>
        </authorList>
    </citation>
    <scope>NUCLEOTIDE SEQUENCE [LARGE SCALE GENOMIC DNA]</scope>
    <source>
        <strain evidence="3 4">KMB9</strain>
    </source>
</reference>
<dbReference type="RefSeq" id="WP_114403180.1">
    <property type="nucleotide sequence ID" value="NZ_QPGB01000004.1"/>
</dbReference>
<dbReference type="AlphaFoldDB" id="A0A368L0E4"/>
<protein>
    <submittedName>
        <fullName evidence="3">Uncharacterized protein</fullName>
    </submittedName>
</protein>
<accession>A0A368L0E4</accession>
<feature type="compositionally biased region" description="Basic and acidic residues" evidence="1">
    <location>
        <begin position="204"/>
        <end position="219"/>
    </location>
</feature>
<gene>
    <name evidence="3" type="ORF">DU000_09535</name>
</gene>
<evidence type="ECO:0000313" key="4">
    <source>
        <dbReference type="Proteomes" id="UP000252357"/>
    </source>
</evidence>
<evidence type="ECO:0000313" key="3">
    <source>
        <dbReference type="EMBL" id="RCS57038.1"/>
    </source>
</evidence>
<dbReference type="Proteomes" id="UP000252357">
    <property type="component" value="Unassembled WGS sequence"/>
</dbReference>
<evidence type="ECO:0000256" key="2">
    <source>
        <dbReference type="SAM" id="Phobius"/>
    </source>
</evidence>
<sequence>MDSSAIFERTAAGWQEIKQKSHGLTQSERLVLILVDGNARFGEILRKAPSLRPERLLLALQKLTNQGLVVERLLDSVPYAEAAEEAWPSNPTPDEVQRFLQQDKLDPVSQVMEGLADAADAVHMPLADLLPNTQFELDSAADPAPLVMPGAPALLSIAPEKEAAPVSSVPLPDIKTPTLPLSAAIEAQPALPPDWERRNKRQERRQSTERRQEQRRYQKVEPSPIPLQPSVAWHFPSFSIGVIVGAGAVLLYLWWV</sequence>